<dbReference type="RefSeq" id="XP_016760292.1">
    <property type="nucleotide sequence ID" value="XM_016907712.1"/>
</dbReference>
<dbReference type="EMBL" id="KB456265">
    <property type="protein sequence ID" value="EMF12171.1"/>
    <property type="molecule type" value="Genomic_DNA"/>
</dbReference>
<keyword evidence="1" id="KW-0539">Nucleus</keyword>
<dbReference type="Pfam" id="PF00172">
    <property type="entry name" value="Zn_clus"/>
    <property type="match status" value="1"/>
</dbReference>
<dbReference type="InterPro" id="IPR053157">
    <property type="entry name" value="Sterol_Uptake_Regulator"/>
</dbReference>
<proteinExistence type="predicted"/>
<dbReference type="PROSITE" id="PS50048">
    <property type="entry name" value="ZN2_CY6_FUNGAL_2"/>
    <property type="match status" value="1"/>
</dbReference>
<evidence type="ECO:0000313" key="4">
    <source>
        <dbReference type="EMBL" id="EMF12171.1"/>
    </source>
</evidence>
<keyword evidence="2" id="KW-0812">Transmembrane</keyword>
<reference evidence="4 5" key="1">
    <citation type="journal article" date="2012" name="PLoS Pathog.">
        <title>Diverse lifestyles and strategies of plant pathogenesis encoded in the genomes of eighteen Dothideomycetes fungi.</title>
        <authorList>
            <person name="Ohm R.A."/>
            <person name="Feau N."/>
            <person name="Henrissat B."/>
            <person name="Schoch C.L."/>
            <person name="Horwitz B.A."/>
            <person name="Barry K.W."/>
            <person name="Condon B.J."/>
            <person name="Copeland A.C."/>
            <person name="Dhillon B."/>
            <person name="Glaser F."/>
            <person name="Hesse C.N."/>
            <person name="Kosti I."/>
            <person name="LaButti K."/>
            <person name="Lindquist E.A."/>
            <person name="Lucas S."/>
            <person name="Salamov A.A."/>
            <person name="Bradshaw R.E."/>
            <person name="Ciuffetti L."/>
            <person name="Hamelin R.C."/>
            <person name="Kema G.H.J."/>
            <person name="Lawrence C."/>
            <person name="Scott J.A."/>
            <person name="Spatafora J.W."/>
            <person name="Turgeon B.G."/>
            <person name="de Wit P.J.G.M."/>
            <person name="Zhong S."/>
            <person name="Goodwin S.B."/>
            <person name="Grigoriev I.V."/>
        </authorList>
    </citation>
    <scope>NUCLEOTIDE SEQUENCE [LARGE SCALE GENOMIC DNA]</scope>
    <source>
        <strain evidence="4 5">SO2202</strain>
    </source>
</reference>
<dbReference type="eggNOG" id="ENOG502QRM1">
    <property type="taxonomic scope" value="Eukaryota"/>
</dbReference>
<evidence type="ECO:0000256" key="1">
    <source>
        <dbReference type="ARBA" id="ARBA00023242"/>
    </source>
</evidence>
<dbReference type="AlphaFoldDB" id="N1QLK4"/>
<keyword evidence="5" id="KW-1185">Reference proteome</keyword>
<dbReference type="SMART" id="SM00066">
    <property type="entry name" value="GAL4"/>
    <property type="match status" value="1"/>
</dbReference>
<dbReference type="Gene3D" id="4.10.240.10">
    <property type="entry name" value="Zn(2)-C6 fungal-type DNA-binding domain"/>
    <property type="match status" value="1"/>
</dbReference>
<dbReference type="PANTHER" id="PTHR47784:SF5">
    <property type="entry name" value="STEROL UPTAKE CONTROL PROTEIN 2"/>
    <property type="match status" value="1"/>
</dbReference>
<dbReference type="InterPro" id="IPR036864">
    <property type="entry name" value="Zn2-C6_fun-type_DNA-bd_sf"/>
</dbReference>
<dbReference type="GeneID" id="27904849"/>
<dbReference type="InterPro" id="IPR001138">
    <property type="entry name" value="Zn2Cys6_DnaBD"/>
</dbReference>
<dbReference type="InterPro" id="IPR021858">
    <property type="entry name" value="Fun_TF"/>
</dbReference>
<keyword evidence="2" id="KW-0472">Membrane</keyword>
<gene>
    <name evidence="4" type="ORF">SEPMUDRAFT_156998</name>
</gene>
<dbReference type="Pfam" id="PF11951">
    <property type="entry name" value="Fungal_trans_2"/>
    <property type="match status" value="1"/>
</dbReference>
<dbReference type="PANTHER" id="PTHR47784">
    <property type="entry name" value="STEROL UPTAKE CONTROL PROTEIN 2"/>
    <property type="match status" value="1"/>
</dbReference>
<feature type="domain" description="Zn(2)-C6 fungal-type" evidence="3">
    <location>
        <begin position="13"/>
        <end position="43"/>
    </location>
</feature>
<evidence type="ECO:0000256" key="2">
    <source>
        <dbReference type="SAM" id="Phobius"/>
    </source>
</evidence>
<name>N1QLK4_SPHMS</name>
<dbReference type="HOGENOM" id="CLU_024934_5_2_1"/>
<dbReference type="SUPFAM" id="SSF57701">
    <property type="entry name" value="Zn2/Cys6 DNA-binding domain"/>
    <property type="match status" value="1"/>
</dbReference>
<dbReference type="OMA" id="NLARYHQ"/>
<protein>
    <recommendedName>
        <fullName evidence="3">Zn(2)-C6 fungal-type domain-containing protein</fullName>
    </recommendedName>
</protein>
<organism evidence="4 5">
    <name type="scientific">Sphaerulina musiva (strain SO2202)</name>
    <name type="common">Poplar stem canker fungus</name>
    <name type="synonym">Septoria musiva</name>
    <dbReference type="NCBI Taxonomy" id="692275"/>
    <lineage>
        <taxon>Eukaryota</taxon>
        <taxon>Fungi</taxon>
        <taxon>Dikarya</taxon>
        <taxon>Ascomycota</taxon>
        <taxon>Pezizomycotina</taxon>
        <taxon>Dothideomycetes</taxon>
        <taxon>Dothideomycetidae</taxon>
        <taxon>Mycosphaerellales</taxon>
        <taxon>Mycosphaerellaceae</taxon>
        <taxon>Sphaerulina</taxon>
    </lineage>
</organism>
<accession>N1QLK4</accession>
<dbReference type="PROSITE" id="PS00463">
    <property type="entry name" value="ZN2_CY6_FUNGAL_1"/>
    <property type="match status" value="1"/>
</dbReference>
<dbReference type="CDD" id="cd00067">
    <property type="entry name" value="GAL4"/>
    <property type="match status" value="1"/>
</dbReference>
<dbReference type="Proteomes" id="UP000016931">
    <property type="component" value="Unassembled WGS sequence"/>
</dbReference>
<evidence type="ECO:0000259" key="3">
    <source>
        <dbReference type="PROSITE" id="PS50048"/>
    </source>
</evidence>
<dbReference type="GO" id="GO:0008270">
    <property type="term" value="F:zinc ion binding"/>
    <property type="evidence" value="ECO:0007669"/>
    <property type="project" value="InterPro"/>
</dbReference>
<evidence type="ECO:0000313" key="5">
    <source>
        <dbReference type="Proteomes" id="UP000016931"/>
    </source>
</evidence>
<sequence>MPTRRPHTKTRHGCATCKTRKVRCDEEKPICRNCTRGNRECLYPNQLLALATSLSSDSPDGQRVFPLRDMELLHHYTSTVYATISDQREHAFIWQITVPSLAFQYPFLLHGLLALATLHRRQKAVADCREPLMNLARYHQQHALKLYIPLLQSINDQNCHALFAFSVIIAIICFGMLSDDAHDAPPLIARVVDAFDALTGAAVVAVEALPWLEAGPMAAVLDKLEPPRTDLEGIDPSMRVALEGLLECVDRVCEDGGHSKAGLDREARRETYRRSIYAIATIISPEVYRNRPLSVVVSWPIMAQPSYTALLRHRDPLAVVILGHYGVALHKIDKVLWALEGLGQRLTEKVASEVGDEWNSYLTWARKRVAEAATPASHITPGSASSS</sequence>
<dbReference type="OrthoDB" id="5386330at2759"/>
<dbReference type="STRING" id="692275.N1QLK4"/>
<feature type="transmembrane region" description="Helical" evidence="2">
    <location>
        <begin position="159"/>
        <end position="177"/>
    </location>
</feature>
<dbReference type="GO" id="GO:0001228">
    <property type="term" value="F:DNA-binding transcription activator activity, RNA polymerase II-specific"/>
    <property type="evidence" value="ECO:0007669"/>
    <property type="project" value="TreeGrafter"/>
</dbReference>
<keyword evidence="2" id="KW-1133">Transmembrane helix</keyword>